<dbReference type="RefSeq" id="WP_062422096.1">
    <property type="nucleotide sequence ID" value="NZ_BBYA01000010.1"/>
</dbReference>
<dbReference type="CDD" id="cd22534">
    <property type="entry name" value="KH-II_Era"/>
    <property type="match status" value="1"/>
</dbReference>
<feature type="region of interest" description="G4" evidence="7">
    <location>
        <begin position="128"/>
        <end position="131"/>
    </location>
</feature>
<dbReference type="GO" id="GO:0005829">
    <property type="term" value="C:cytosol"/>
    <property type="evidence" value="ECO:0007669"/>
    <property type="project" value="TreeGrafter"/>
</dbReference>
<dbReference type="Gene3D" id="3.30.300.20">
    <property type="match status" value="1"/>
</dbReference>
<keyword evidence="4 6" id="KW-0694">RNA-binding</keyword>
<dbReference type="InterPro" id="IPR027417">
    <property type="entry name" value="P-loop_NTPase"/>
</dbReference>
<keyword evidence="12" id="KW-1185">Reference proteome</keyword>
<sequence>MNQDTLNYKAGYIALAGRPNVGKSTLVNTIMGQKIAAVSPKPQTTRRRQLGILTLPQSQLIFVDAPGIHLQHHKLGEALNQTAEEIISDVDVIAWVVDGSAEPSGDDLQARDLLIQGKRRKKLVLIVNKIDRVLEENRPAVLERYQSLLPDARPVLVSATTKEGVDELLAVISDLLPVHPPYYDEDEITDLYEREIAADLIREAALKHLREEVPHALAVRVDEFKEREDGKTYVAATLFVERESQKGIVIGQGAEMLKRIGTSARVEMEKMGDRSIFLELRVKVAKGWRDDPDFLRRLGFEIKKKK</sequence>
<keyword evidence="3 6" id="KW-0547">Nucleotide-binding</keyword>
<dbReference type="EMBL" id="LGCK01000014">
    <property type="protein sequence ID" value="KPL70236.1"/>
    <property type="molecule type" value="Genomic_DNA"/>
</dbReference>
<comment type="subcellular location">
    <subcellularLocation>
        <location evidence="6">Cytoplasm</location>
    </subcellularLocation>
    <subcellularLocation>
        <location evidence="6">Cell membrane</location>
        <topology evidence="6">Peripheral membrane protein</topology>
    </subcellularLocation>
</comment>
<dbReference type="InterPro" id="IPR015946">
    <property type="entry name" value="KH_dom-like_a/b"/>
</dbReference>
<feature type="binding site" evidence="6">
    <location>
        <begin position="128"/>
        <end position="131"/>
    </location>
    <ligand>
        <name>GTP</name>
        <dbReference type="ChEBI" id="CHEBI:37565"/>
    </ligand>
</feature>
<dbReference type="GO" id="GO:0070181">
    <property type="term" value="F:small ribosomal subunit rRNA binding"/>
    <property type="evidence" value="ECO:0007669"/>
    <property type="project" value="UniProtKB-UniRule"/>
</dbReference>
<evidence type="ECO:0000256" key="2">
    <source>
        <dbReference type="ARBA" id="ARBA00020484"/>
    </source>
</evidence>
<dbReference type="Proteomes" id="UP000050430">
    <property type="component" value="Unassembled WGS sequence"/>
</dbReference>
<dbReference type="PROSITE" id="PS50823">
    <property type="entry name" value="KH_TYPE_2"/>
    <property type="match status" value="1"/>
</dbReference>
<keyword evidence="5 6" id="KW-0342">GTP-binding</keyword>
<comment type="subunit">
    <text evidence="6">Monomer.</text>
</comment>
<feature type="region of interest" description="G2" evidence="7">
    <location>
        <begin position="43"/>
        <end position="47"/>
    </location>
</feature>
<evidence type="ECO:0000313" key="11">
    <source>
        <dbReference type="EMBL" id="KPL70236.1"/>
    </source>
</evidence>
<dbReference type="PATRIC" id="fig|229920.5.peg.87"/>
<feature type="domain" description="KH type-2" evidence="9">
    <location>
        <begin position="209"/>
        <end position="286"/>
    </location>
</feature>
<dbReference type="GO" id="GO:0000028">
    <property type="term" value="P:ribosomal small subunit assembly"/>
    <property type="evidence" value="ECO:0007669"/>
    <property type="project" value="TreeGrafter"/>
</dbReference>
<dbReference type="InterPro" id="IPR005662">
    <property type="entry name" value="GTPase_Era-like"/>
</dbReference>
<evidence type="ECO:0000256" key="3">
    <source>
        <dbReference type="ARBA" id="ARBA00022741"/>
    </source>
</evidence>
<dbReference type="Gene3D" id="3.40.50.300">
    <property type="entry name" value="P-loop containing nucleotide triphosphate hydrolases"/>
    <property type="match status" value="1"/>
</dbReference>
<keyword evidence="6" id="KW-0472">Membrane</keyword>
<evidence type="ECO:0000259" key="10">
    <source>
        <dbReference type="PROSITE" id="PS51713"/>
    </source>
</evidence>
<dbReference type="InterPro" id="IPR004044">
    <property type="entry name" value="KH_dom_type_2"/>
</dbReference>
<dbReference type="InterPro" id="IPR009019">
    <property type="entry name" value="KH_sf_prok-type"/>
</dbReference>
<comment type="function">
    <text evidence="6">An essential GTPase that binds both GDP and GTP, with rapid nucleotide exchange. Plays a role in 16S rRNA processing and 30S ribosomal subunit biogenesis and possibly also in cell cycle regulation and energy metabolism.</text>
</comment>
<keyword evidence="6" id="KW-0690">Ribosome biogenesis</keyword>
<dbReference type="NCBIfam" id="NF000908">
    <property type="entry name" value="PRK00089.1"/>
    <property type="match status" value="1"/>
</dbReference>
<accession>A0A0P6X7T2</accession>
<dbReference type="GO" id="GO:0043024">
    <property type="term" value="F:ribosomal small subunit binding"/>
    <property type="evidence" value="ECO:0007669"/>
    <property type="project" value="TreeGrafter"/>
</dbReference>
<organism evidence="11 12">
    <name type="scientific">Leptolinea tardivitalis</name>
    <dbReference type="NCBI Taxonomy" id="229920"/>
    <lineage>
        <taxon>Bacteria</taxon>
        <taxon>Bacillati</taxon>
        <taxon>Chloroflexota</taxon>
        <taxon>Anaerolineae</taxon>
        <taxon>Anaerolineales</taxon>
        <taxon>Anaerolineaceae</taxon>
        <taxon>Leptolinea</taxon>
    </lineage>
</organism>
<feature type="domain" description="Era-type G" evidence="10">
    <location>
        <begin position="9"/>
        <end position="178"/>
    </location>
</feature>
<name>A0A0P6X7T2_9CHLR</name>
<evidence type="ECO:0000259" key="9">
    <source>
        <dbReference type="PROSITE" id="PS50823"/>
    </source>
</evidence>
<gene>
    <name evidence="6" type="primary">era</name>
    <name evidence="11" type="ORF">ADM99_13735</name>
</gene>
<keyword evidence="6" id="KW-0699">rRNA-binding</keyword>
<feature type="region of interest" description="G1" evidence="7">
    <location>
        <begin position="17"/>
        <end position="24"/>
    </location>
</feature>
<dbReference type="NCBIfam" id="TIGR00231">
    <property type="entry name" value="small_GTP"/>
    <property type="match status" value="1"/>
</dbReference>
<dbReference type="GO" id="GO:0003924">
    <property type="term" value="F:GTPase activity"/>
    <property type="evidence" value="ECO:0007669"/>
    <property type="project" value="UniProtKB-UniRule"/>
</dbReference>
<dbReference type="HAMAP" id="MF_00367">
    <property type="entry name" value="GTPase_Era"/>
    <property type="match status" value="1"/>
</dbReference>
<feature type="region of interest" description="G5" evidence="7">
    <location>
        <begin position="157"/>
        <end position="159"/>
    </location>
</feature>
<feature type="region of interest" description="G3" evidence="7">
    <location>
        <begin position="64"/>
        <end position="67"/>
    </location>
</feature>
<evidence type="ECO:0000256" key="6">
    <source>
        <dbReference type="HAMAP-Rule" id="MF_00367"/>
    </source>
</evidence>
<protein>
    <recommendedName>
        <fullName evidence="2 6">GTPase Era</fullName>
    </recommendedName>
</protein>
<proteinExistence type="inferred from homology"/>
<dbReference type="AlphaFoldDB" id="A0A0P6X7T2"/>
<evidence type="ECO:0000256" key="5">
    <source>
        <dbReference type="ARBA" id="ARBA00023134"/>
    </source>
</evidence>
<comment type="similarity">
    <text evidence="1 6 7 8">Belongs to the TRAFAC class TrmE-Era-EngA-EngB-Septin-like GTPase superfamily. Era GTPase family.</text>
</comment>
<dbReference type="PANTHER" id="PTHR42698">
    <property type="entry name" value="GTPASE ERA"/>
    <property type="match status" value="1"/>
</dbReference>
<dbReference type="OrthoDB" id="9805918at2"/>
<comment type="caution">
    <text evidence="6">Lacks conserved residue(s) required for the propagation of feature annotation.</text>
</comment>
<dbReference type="GO" id="GO:0005886">
    <property type="term" value="C:plasma membrane"/>
    <property type="evidence" value="ECO:0007669"/>
    <property type="project" value="UniProtKB-SubCell"/>
</dbReference>
<dbReference type="Pfam" id="PF01926">
    <property type="entry name" value="MMR_HSR1"/>
    <property type="match status" value="1"/>
</dbReference>
<dbReference type="InterPro" id="IPR030388">
    <property type="entry name" value="G_ERA_dom"/>
</dbReference>
<dbReference type="SUPFAM" id="SSF54814">
    <property type="entry name" value="Prokaryotic type KH domain (KH-domain type II)"/>
    <property type="match status" value="1"/>
</dbReference>
<dbReference type="STRING" id="229920.ADM99_13735"/>
<dbReference type="PRINTS" id="PR00326">
    <property type="entry name" value="GTP1OBG"/>
</dbReference>
<evidence type="ECO:0000256" key="1">
    <source>
        <dbReference type="ARBA" id="ARBA00007921"/>
    </source>
</evidence>
<dbReference type="PANTHER" id="PTHR42698:SF1">
    <property type="entry name" value="GTPASE ERA, MITOCHONDRIAL"/>
    <property type="match status" value="1"/>
</dbReference>
<dbReference type="PROSITE" id="PS51713">
    <property type="entry name" value="G_ERA"/>
    <property type="match status" value="1"/>
</dbReference>
<evidence type="ECO:0000313" key="12">
    <source>
        <dbReference type="Proteomes" id="UP000050430"/>
    </source>
</evidence>
<evidence type="ECO:0000256" key="8">
    <source>
        <dbReference type="RuleBase" id="RU003761"/>
    </source>
</evidence>
<keyword evidence="6" id="KW-1003">Cell membrane</keyword>
<feature type="binding site" evidence="6">
    <location>
        <begin position="17"/>
        <end position="24"/>
    </location>
    <ligand>
        <name>GTP</name>
        <dbReference type="ChEBI" id="CHEBI:37565"/>
    </ligand>
</feature>
<dbReference type="InterPro" id="IPR005225">
    <property type="entry name" value="Small_GTP-bd"/>
</dbReference>
<dbReference type="NCBIfam" id="TIGR00436">
    <property type="entry name" value="era"/>
    <property type="match status" value="1"/>
</dbReference>
<keyword evidence="6" id="KW-0963">Cytoplasm</keyword>
<dbReference type="InterPro" id="IPR006073">
    <property type="entry name" value="GTP-bd"/>
</dbReference>
<dbReference type="SUPFAM" id="SSF52540">
    <property type="entry name" value="P-loop containing nucleoside triphosphate hydrolases"/>
    <property type="match status" value="1"/>
</dbReference>
<evidence type="ECO:0000256" key="7">
    <source>
        <dbReference type="PROSITE-ProRule" id="PRU01050"/>
    </source>
</evidence>
<dbReference type="Pfam" id="PF07650">
    <property type="entry name" value="KH_2"/>
    <property type="match status" value="1"/>
</dbReference>
<dbReference type="GO" id="GO:0005525">
    <property type="term" value="F:GTP binding"/>
    <property type="evidence" value="ECO:0007669"/>
    <property type="project" value="UniProtKB-UniRule"/>
</dbReference>
<evidence type="ECO:0000256" key="4">
    <source>
        <dbReference type="ARBA" id="ARBA00022884"/>
    </source>
</evidence>
<reference evidence="11 12" key="1">
    <citation type="submission" date="2015-07" db="EMBL/GenBank/DDBJ databases">
        <title>Genome sequence of Leptolinea tardivitalis DSM 16556.</title>
        <authorList>
            <person name="Hemp J."/>
            <person name="Ward L.M."/>
            <person name="Pace L.A."/>
            <person name="Fischer W.W."/>
        </authorList>
    </citation>
    <scope>NUCLEOTIDE SEQUENCE [LARGE SCALE GENOMIC DNA]</scope>
    <source>
        <strain evidence="11 12">YMTK-2</strain>
    </source>
</reference>
<comment type="caution">
    <text evidence="11">The sequence shown here is derived from an EMBL/GenBank/DDBJ whole genome shotgun (WGS) entry which is preliminary data.</text>
</comment>
<dbReference type="CDD" id="cd04163">
    <property type="entry name" value="Era"/>
    <property type="match status" value="1"/>
</dbReference>